<dbReference type="PANTHER" id="PTHR42923">
    <property type="entry name" value="PROTOPORPHYRINOGEN OXIDASE"/>
    <property type="match status" value="1"/>
</dbReference>
<dbReference type="Gene3D" id="3.90.660.50">
    <property type="match status" value="1"/>
</dbReference>
<dbReference type="PANTHER" id="PTHR42923:SF47">
    <property type="entry name" value="BLR3003 PROTEIN"/>
    <property type="match status" value="1"/>
</dbReference>
<name>A0A1I7NKS3_9HYPH</name>
<dbReference type="STRING" id="51670.SAMN04488557_2544"/>
<dbReference type="AlphaFoldDB" id="A0A1I7NKS3"/>
<dbReference type="OrthoDB" id="7849608at2"/>
<evidence type="ECO:0000259" key="1">
    <source>
        <dbReference type="Pfam" id="PF01593"/>
    </source>
</evidence>
<evidence type="ECO:0000313" key="3">
    <source>
        <dbReference type="Proteomes" id="UP000199423"/>
    </source>
</evidence>
<dbReference type="EMBL" id="FPCH01000002">
    <property type="protein sequence ID" value="SFV35282.1"/>
    <property type="molecule type" value="Genomic_DNA"/>
</dbReference>
<dbReference type="InterPro" id="IPR002937">
    <property type="entry name" value="Amino_oxidase"/>
</dbReference>
<accession>A0A1I7NKS3</accession>
<dbReference type="InterPro" id="IPR050464">
    <property type="entry name" value="Zeta_carotene_desat/Oxidored"/>
</dbReference>
<keyword evidence="3" id="KW-1185">Reference proteome</keyword>
<organism evidence="2 3">
    <name type="scientific">Hyphomicrobium facile</name>
    <dbReference type="NCBI Taxonomy" id="51670"/>
    <lineage>
        <taxon>Bacteria</taxon>
        <taxon>Pseudomonadati</taxon>
        <taxon>Pseudomonadota</taxon>
        <taxon>Alphaproteobacteria</taxon>
        <taxon>Hyphomicrobiales</taxon>
        <taxon>Hyphomicrobiaceae</taxon>
        <taxon>Hyphomicrobium</taxon>
    </lineage>
</organism>
<dbReference type="NCBIfam" id="TIGR03467">
    <property type="entry name" value="HpnE"/>
    <property type="match status" value="1"/>
</dbReference>
<gene>
    <name evidence="2" type="ORF">SAMN04488557_2544</name>
</gene>
<dbReference type="InterPro" id="IPR017830">
    <property type="entry name" value="SQase_HpnE"/>
</dbReference>
<dbReference type="Proteomes" id="UP000199423">
    <property type="component" value="Unassembled WGS sequence"/>
</dbReference>
<dbReference type="GO" id="GO:0016491">
    <property type="term" value="F:oxidoreductase activity"/>
    <property type="evidence" value="ECO:0007669"/>
    <property type="project" value="InterPro"/>
</dbReference>
<dbReference type="RefSeq" id="WP_092868008.1">
    <property type="nucleotide sequence ID" value="NZ_FPCH01000002.1"/>
</dbReference>
<reference evidence="3" key="1">
    <citation type="submission" date="2016-10" db="EMBL/GenBank/DDBJ databases">
        <authorList>
            <person name="Varghese N."/>
            <person name="Submissions S."/>
        </authorList>
    </citation>
    <scope>NUCLEOTIDE SEQUENCE [LARGE SCALE GENOMIC DNA]</scope>
    <source>
        <strain evidence="3">DSM 1565</strain>
    </source>
</reference>
<feature type="domain" description="Amine oxidase" evidence="1">
    <location>
        <begin position="13"/>
        <end position="410"/>
    </location>
</feature>
<proteinExistence type="predicted"/>
<protein>
    <submittedName>
        <fullName evidence="2">Squalene-associated FAD-dependent desaturase</fullName>
    </submittedName>
</protein>
<evidence type="ECO:0000313" key="2">
    <source>
        <dbReference type="EMBL" id="SFV35282.1"/>
    </source>
</evidence>
<dbReference type="Gene3D" id="3.50.50.60">
    <property type="entry name" value="FAD/NAD(P)-binding domain"/>
    <property type="match status" value="1"/>
</dbReference>
<sequence length="417" mass="44866">MSDGTVHIVGAGLAGLSAAVTLVGRGRKVVVHELARHAGGRCRSYFETALGLTIDNGNHLLLSGNASALGYLNTIGGRHLLDDPQHAEFAFCDFTSGERWTLRPNDGPLPWWIFSKGRRVPGTHALDYVRLGSLLQAKSSDTIAQRVDTGSLVFARLMNPVLVAALNCDASEGSAKLAGTIIRETLGRGGKACRPLFAANGLGPALVDPALQFLGKRGAEVRFDHPLRAIEFSDGRARTLQFADGAVELNRTDDLILAVPGWVARTLIPDLVAPTEYRSILNAHFAVAPPAGLPKITGVVNATTEWLFAFENRLSVTVSAADRYNEAEREPLARQIWTEVAKIARLDVELPRWQIVKERRATFAATPGQNALRPKAQTRWKNVLLAGDWTDTGLPATIEGAIRSGEAAAKLAASAHF</sequence>
<dbReference type="Pfam" id="PF01593">
    <property type="entry name" value="Amino_oxidase"/>
    <property type="match status" value="1"/>
</dbReference>
<dbReference type="SUPFAM" id="SSF51905">
    <property type="entry name" value="FAD/NAD(P)-binding domain"/>
    <property type="match status" value="1"/>
</dbReference>
<dbReference type="InterPro" id="IPR036188">
    <property type="entry name" value="FAD/NAD-bd_sf"/>
</dbReference>